<organism evidence="5">
    <name type="scientific">Octactis speculum</name>
    <dbReference type="NCBI Taxonomy" id="3111310"/>
    <lineage>
        <taxon>Eukaryota</taxon>
        <taxon>Sar</taxon>
        <taxon>Stramenopiles</taxon>
        <taxon>Ochrophyta</taxon>
        <taxon>Dictyochophyceae</taxon>
        <taxon>Dictyochales</taxon>
        <taxon>Dictyochaceae</taxon>
        <taxon>Octactis</taxon>
    </lineage>
</organism>
<evidence type="ECO:0000256" key="2">
    <source>
        <dbReference type="SAM" id="Phobius"/>
    </source>
</evidence>
<evidence type="ECO:0000256" key="3">
    <source>
        <dbReference type="SAM" id="SignalP"/>
    </source>
</evidence>
<reference evidence="5" key="1">
    <citation type="submission" date="2021-01" db="EMBL/GenBank/DDBJ databases">
        <authorList>
            <person name="Corre E."/>
            <person name="Pelletier E."/>
            <person name="Niang G."/>
            <person name="Scheremetjew M."/>
            <person name="Finn R."/>
            <person name="Kale V."/>
            <person name="Holt S."/>
            <person name="Cochrane G."/>
            <person name="Meng A."/>
            <person name="Brown T."/>
            <person name="Cohen L."/>
        </authorList>
    </citation>
    <scope>NUCLEOTIDE SEQUENCE</scope>
    <source>
        <strain evidence="5">CCMP1381</strain>
    </source>
</reference>
<dbReference type="InterPro" id="IPR053140">
    <property type="entry name" value="GDSL_Rv0518-like"/>
</dbReference>
<sequence length="448" mass="49458">MIGQVKTAVKTSVLLCLLVFKTNALLMNKRGASLEDLGSLLPFVAEKLEDHEEETFNAYRVEYAGYRLGAAHGAKGEANHLRGGREFRKAQEALYSNEWRRLKEEQEAEESQVFRSLRRHTEAMHLTEDGSEGQPKFITSFEPLEVRPLVLVLGSSVALGSGASSMALGWSGRLAQALKAHGVALQNEAVAGKETGYTFGRFQALPVRKTIRPSVVLVALSLANEGLKRCHGEAGLPVARWICDKYLNGVAQIAHHAEEMGAKVVICSPYPHDDMDELYEAEVQRVLLALRTARWPVIDFYTAVCDPAHYMRWTHGTTYDAGHPNDLGHQRMFEAINVENLVEMARSCKPPEGAVWSRKPPISWTEPQDEPGSPSESEVPIAPQTKSKTRRVNGPGARALGPEIGPRWGNSAVVVVVVVVGCFFFFFLFCCPEGHPNMRTLSSLASRQ</sequence>
<dbReference type="CDD" id="cd00229">
    <property type="entry name" value="SGNH_hydrolase"/>
    <property type="match status" value="1"/>
</dbReference>
<feature type="domain" description="SGNH hydrolase-type esterase" evidence="4">
    <location>
        <begin position="152"/>
        <end position="331"/>
    </location>
</feature>
<keyword evidence="2" id="KW-0812">Transmembrane</keyword>
<feature type="chain" id="PRO_5030659147" description="SGNH hydrolase-type esterase domain-containing protein" evidence="3">
    <location>
        <begin position="25"/>
        <end position="448"/>
    </location>
</feature>
<evidence type="ECO:0000256" key="1">
    <source>
        <dbReference type="SAM" id="MobiDB-lite"/>
    </source>
</evidence>
<accession>A0A7S2DXH4</accession>
<name>A0A7S2DXH4_9STRA</name>
<feature type="signal peptide" evidence="3">
    <location>
        <begin position="1"/>
        <end position="24"/>
    </location>
</feature>
<dbReference type="EMBL" id="HBGS01049813">
    <property type="protein sequence ID" value="CAD9465352.1"/>
    <property type="molecule type" value="Transcribed_RNA"/>
</dbReference>
<dbReference type="PANTHER" id="PTHR43784:SF2">
    <property type="entry name" value="GDSL-LIKE LIPASE_ACYLHYDROLASE, PUTATIVE (AFU_ORTHOLOGUE AFUA_2G00820)-RELATED"/>
    <property type="match status" value="1"/>
</dbReference>
<dbReference type="InterPro" id="IPR013830">
    <property type="entry name" value="SGNH_hydro"/>
</dbReference>
<evidence type="ECO:0000259" key="4">
    <source>
        <dbReference type="Pfam" id="PF13472"/>
    </source>
</evidence>
<dbReference type="Gene3D" id="3.40.50.1110">
    <property type="entry name" value="SGNH hydrolase"/>
    <property type="match status" value="1"/>
</dbReference>
<keyword evidence="2" id="KW-0472">Membrane</keyword>
<dbReference type="AlphaFoldDB" id="A0A7S2DXH4"/>
<keyword evidence="2" id="KW-1133">Transmembrane helix</keyword>
<keyword evidence="3" id="KW-0732">Signal</keyword>
<proteinExistence type="predicted"/>
<dbReference type="PANTHER" id="PTHR43784">
    <property type="entry name" value="GDSL-LIKE LIPASE/ACYLHYDROLASE, PUTATIVE (AFU_ORTHOLOGUE AFUA_2G00820)-RELATED"/>
    <property type="match status" value="1"/>
</dbReference>
<dbReference type="Pfam" id="PF13472">
    <property type="entry name" value="Lipase_GDSL_2"/>
    <property type="match status" value="1"/>
</dbReference>
<feature type="region of interest" description="Disordered" evidence="1">
    <location>
        <begin position="351"/>
        <end position="403"/>
    </location>
</feature>
<protein>
    <recommendedName>
        <fullName evidence="4">SGNH hydrolase-type esterase domain-containing protein</fullName>
    </recommendedName>
</protein>
<feature type="transmembrane region" description="Helical" evidence="2">
    <location>
        <begin position="408"/>
        <end position="429"/>
    </location>
</feature>
<dbReference type="SUPFAM" id="SSF52266">
    <property type="entry name" value="SGNH hydrolase"/>
    <property type="match status" value="1"/>
</dbReference>
<dbReference type="InterPro" id="IPR036514">
    <property type="entry name" value="SGNH_hydro_sf"/>
</dbReference>
<gene>
    <name evidence="5" type="ORF">DSPE1174_LOCUS25929</name>
</gene>
<evidence type="ECO:0000313" key="5">
    <source>
        <dbReference type="EMBL" id="CAD9465352.1"/>
    </source>
</evidence>